<dbReference type="NCBIfam" id="TIGR00556">
    <property type="entry name" value="pantethn_trn"/>
    <property type="match status" value="1"/>
</dbReference>
<reference evidence="13 14" key="1">
    <citation type="submission" date="2006-03" db="EMBL/GenBank/DDBJ databases">
        <authorList>
            <person name="Pinhassi J."/>
            <person name="Pedros-Alio C."/>
            <person name="Ferriera S."/>
            <person name="Johnson J."/>
            <person name="Kravitz S."/>
            <person name="Halpern A."/>
            <person name="Remington K."/>
            <person name="Beeson K."/>
            <person name="Tran B."/>
            <person name="Rogers Y.-H."/>
            <person name="Friedman R."/>
            <person name="Venter J.C."/>
        </authorList>
    </citation>
    <scope>NUCLEOTIDE SEQUENCE [LARGE SCALE GENOMIC DNA]</scope>
    <source>
        <strain evidence="13 14">RED65</strain>
    </source>
</reference>
<organism evidence="13 14">
    <name type="scientific">Bermanella marisrubri</name>
    <dbReference type="NCBI Taxonomy" id="207949"/>
    <lineage>
        <taxon>Bacteria</taxon>
        <taxon>Pseudomonadati</taxon>
        <taxon>Pseudomonadota</taxon>
        <taxon>Gammaproteobacteria</taxon>
        <taxon>Oceanospirillales</taxon>
        <taxon>Oceanospirillaceae</taxon>
        <taxon>Bermanella</taxon>
    </lineage>
</organism>
<protein>
    <recommendedName>
        <fullName evidence="11">Holo-[acyl-carrier-protein] synthase</fullName>
        <shortName evidence="11">Holo-ACP synthase</shortName>
        <ecNumber evidence="11">2.7.8.7</ecNumber>
    </recommendedName>
    <alternativeName>
        <fullName evidence="11">4'-phosphopantetheinyl transferase AcpS</fullName>
    </alternativeName>
</protein>
<dbReference type="HOGENOM" id="CLU_089696_0_2_6"/>
<dbReference type="EMBL" id="AAQH01000005">
    <property type="protein sequence ID" value="EAT12717.1"/>
    <property type="molecule type" value="Genomic_DNA"/>
</dbReference>
<comment type="cofactor">
    <cofactor evidence="1 11">
        <name>Mg(2+)</name>
        <dbReference type="ChEBI" id="CHEBI:18420"/>
    </cofactor>
</comment>
<evidence type="ECO:0000313" key="14">
    <source>
        <dbReference type="Proteomes" id="UP000004263"/>
    </source>
</evidence>
<dbReference type="PANTHER" id="PTHR12215:SF15">
    <property type="entry name" value="4'-PHOSPHOPANTETHEINYL TRANSFERASE SUPERFAMILY-RELATED"/>
    <property type="match status" value="1"/>
</dbReference>
<keyword evidence="10 11" id="KW-0275">Fatty acid biosynthesis</keyword>
<evidence type="ECO:0000256" key="8">
    <source>
        <dbReference type="ARBA" id="ARBA00022842"/>
    </source>
</evidence>
<dbReference type="GO" id="GO:0019878">
    <property type="term" value="P:lysine biosynthetic process via aminoadipic acid"/>
    <property type="evidence" value="ECO:0007669"/>
    <property type="project" value="TreeGrafter"/>
</dbReference>
<keyword evidence="14" id="KW-1185">Reference proteome</keyword>
<evidence type="ECO:0000256" key="6">
    <source>
        <dbReference type="ARBA" id="ARBA00022723"/>
    </source>
</evidence>
<dbReference type="GO" id="GO:0005829">
    <property type="term" value="C:cytosol"/>
    <property type="evidence" value="ECO:0007669"/>
    <property type="project" value="TreeGrafter"/>
</dbReference>
<proteinExistence type="inferred from homology"/>
<evidence type="ECO:0000256" key="9">
    <source>
        <dbReference type="ARBA" id="ARBA00023098"/>
    </source>
</evidence>
<dbReference type="PANTHER" id="PTHR12215">
    <property type="entry name" value="PHOSPHOPANTETHEINE TRANSFERASE"/>
    <property type="match status" value="1"/>
</dbReference>
<evidence type="ECO:0000256" key="3">
    <source>
        <dbReference type="ARBA" id="ARBA00022490"/>
    </source>
</evidence>
<keyword evidence="6 11" id="KW-0479">Metal-binding</keyword>
<dbReference type="GO" id="GO:0006633">
    <property type="term" value="P:fatty acid biosynthetic process"/>
    <property type="evidence" value="ECO:0007669"/>
    <property type="project" value="UniProtKB-UniRule"/>
</dbReference>
<feature type="binding site" evidence="11">
    <location>
        <position position="83"/>
    </location>
    <ligand>
        <name>Mg(2+)</name>
        <dbReference type="ChEBI" id="CHEBI:18420"/>
    </ligand>
</feature>
<evidence type="ECO:0000256" key="1">
    <source>
        <dbReference type="ARBA" id="ARBA00001946"/>
    </source>
</evidence>
<evidence type="ECO:0000256" key="2">
    <source>
        <dbReference type="ARBA" id="ARBA00010990"/>
    </source>
</evidence>
<comment type="similarity">
    <text evidence="2">Belongs to the P-Pant transferase superfamily. Gsp/Sfp/HetI/AcpT family.</text>
</comment>
<name>Q1N374_9GAMM</name>
<dbReference type="Pfam" id="PF01648">
    <property type="entry name" value="ACPS"/>
    <property type="match status" value="1"/>
</dbReference>
<dbReference type="InterPro" id="IPR008278">
    <property type="entry name" value="4-PPantetheinyl_Trfase_dom"/>
</dbReference>
<dbReference type="Proteomes" id="UP000004263">
    <property type="component" value="Unassembled WGS sequence"/>
</dbReference>
<comment type="caution">
    <text evidence="13">The sequence shown here is derived from an EMBL/GenBank/DDBJ whole genome shotgun (WGS) entry which is preliminary data.</text>
</comment>
<evidence type="ECO:0000256" key="5">
    <source>
        <dbReference type="ARBA" id="ARBA00022679"/>
    </source>
</evidence>
<dbReference type="SUPFAM" id="SSF56214">
    <property type="entry name" value="4'-phosphopantetheinyl transferase"/>
    <property type="match status" value="1"/>
</dbReference>
<keyword evidence="9 11" id="KW-0443">Lipid metabolism</keyword>
<dbReference type="HAMAP" id="MF_00101">
    <property type="entry name" value="AcpS"/>
    <property type="match status" value="1"/>
</dbReference>
<dbReference type="RefSeq" id="WP_007018506.1">
    <property type="nucleotide sequence ID" value="NZ_CH724117.1"/>
</dbReference>
<accession>Q1N374</accession>
<sequence length="150" mass="16774">MTFNLNELASEGANDLVETLPNKLKNSIHGIGTDIASVERMKLAIDRSGKAFLDRVFSKVEQQYANDSEIPFQRFAACWAMKEAAVKALGTGFRYNISFQDLELIKNEHGQPSINARGKFRELMDEKELTQCFVSISHDASYAIATVLIL</sequence>
<feature type="binding site" evidence="11">
    <location>
        <position position="34"/>
    </location>
    <ligand>
        <name>Mg(2+)</name>
        <dbReference type="ChEBI" id="CHEBI:18420"/>
    </ligand>
</feature>
<dbReference type="GO" id="GO:0008897">
    <property type="term" value="F:holo-[acyl-carrier-protein] synthase activity"/>
    <property type="evidence" value="ECO:0007669"/>
    <property type="project" value="UniProtKB-UniRule"/>
</dbReference>
<dbReference type="InterPro" id="IPR004568">
    <property type="entry name" value="Ppantetheine-prot_Trfase_dom"/>
</dbReference>
<dbReference type="GO" id="GO:0000287">
    <property type="term" value="F:magnesium ion binding"/>
    <property type="evidence" value="ECO:0007669"/>
    <property type="project" value="UniProtKB-UniRule"/>
</dbReference>
<dbReference type="OrthoDB" id="517356at2"/>
<dbReference type="NCBIfam" id="TIGR00516">
    <property type="entry name" value="acpS"/>
    <property type="match status" value="1"/>
</dbReference>
<keyword evidence="4 11" id="KW-0444">Lipid biosynthesis</keyword>
<evidence type="ECO:0000256" key="4">
    <source>
        <dbReference type="ARBA" id="ARBA00022516"/>
    </source>
</evidence>
<evidence type="ECO:0000313" key="13">
    <source>
        <dbReference type="EMBL" id="EAT12717.1"/>
    </source>
</evidence>
<evidence type="ECO:0000256" key="11">
    <source>
        <dbReference type="HAMAP-Rule" id="MF_00101"/>
    </source>
</evidence>
<dbReference type="AlphaFoldDB" id="Q1N374"/>
<dbReference type="InterPro" id="IPR037143">
    <property type="entry name" value="4-PPantetheinyl_Trfase_dom_sf"/>
</dbReference>
<feature type="domain" description="4'-phosphopantetheinyl transferase" evidence="12">
    <location>
        <begin position="30"/>
        <end position="146"/>
    </location>
</feature>
<evidence type="ECO:0000256" key="10">
    <source>
        <dbReference type="ARBA" id="ARBA00023160"/>
    </source>
</evidence>
<keyword evidence="7 11" id="KW-0276">Fatty acid metabolism</keyword>
<keyword evidence="3 11" id="KW-0963">Cytoplasm</keyword>
<evidence type="ECO:0000259" key="12">
    <source>
        <dbReference type="Pfam" id="PF01648"/>
    </source>
</evidence>
<dbReference type="Gene3D" id="3.90.470.20">
    <property type="entry name" value="4'-phosphopantetheinyl transferase domain"/>
    <property type="match status" value="1"/>
</dbReference>
<comment type="subcellular location">
    <subcellularLocation>
        <location evidence="11">Cytoplasm</location>
    </subcellularLocation>
</comment>
<gene>
    <name evidence="11" type="primary">acpS</name>
    <name evidence="13" type="ORF">RED65_13572</name>
</gene>
<keyword evidence="8 11" id="KW-0460">Magnesium</keyword>
<comment type="catalytic activity">
    <reaction evidence="11">
        <text>apo-[ACP] + CoA = holo-[ACP] + adenosine 3',5'-bisphosphate + H(+)</text>
        <dbReference type="Rhea" id="RHEA:12068"/>
        <dbReference type="Rhea" id="RHEA-COMP:9685"/>
        <dbReference type="Rhea" id="RHEA-COMP:9690"/>
        <dbReference type="ChEBI" id="CHEBI:15378"/>
        <dbReference type="ChEBI" id="CHEBI:29999"/>
        <dbReference type="ChEBI" id="CHEBI:57287"/>
        <dbReference type="ChEBI" id="CHEBI:58343"/>
        <dbReference type="ChEBI" id="CHEBI:64479"/>
        <dbReference type="EC" id="2.7.8.7"/>
    </reaction>
</comment>
<comment type="function">
    <text evidence="11">Transfers the 4'-phosphopantetheine moiety from coenzyme A to a Ser of acyl-carrier-protein.</text>
</comment>
<dbReference type="InterPro" id="IPR050559">
    <property type="entry name" value="P-Pant_transferase_sf"/>
</dbReference>
<dbReference type="InterPro" id="IPR002582">
    <property type="entry name" value="ACPS"/>
</dbReference>
<dbReference type="EC" id="2.7.8.7" evidence="11"/>
<comment type="similarity">
    <text evidence="11">Belongs to the P-Pant transferase superfamily. AcpS family.</text>
</comment>
<evidence type="ECO:0000256" key="7">
    <source>
        <dbReference type="ARBA" id="ARBA00022832"/>
    </source>
</evidence>
<dbReference type="STRING" id="207949.RED65_13572"/>
<keyword evidence="5 11" id="KW-0808">Transferase</keyword>